<dbReference type="HOGENOM" id="CLU_2851028_0_0_1"/>
<evidence type="ECO:0000313" key="2">
    <source>
        <dbReference type="Proteomes" id="UP000053989"/>
    </source>
</evidence>
<protein>
    <submittedName>
        <fullName evidence="1">Uncharacterized protein</fullName>
    </submittedName>
</protein>
<name>A0A0C2YTD4_9AGAM</name>
<dbReference type="Proteomes" id="UP000053989">
    <property type="component" value="Unassembled WGS sequence"/>
</dbReference>
<evidence type="ECO:0000313" key="1">
    <source>
        <dbReference type="EMBL" id="KIM52933.1"/>
    </source>
</evidence>
<reference evidence="2" key="2">
    <citation type="submission" date="2015-01" db="EMBL/GenBank/DDBJ databases">
        <title>Evolutionary Origins and Diversification of the Mycorrhizal Mutualists.</title>
        <authorList>
            <consortium name="DOE Joint Genome Institute"/>
            <consortium name="Mycorrhizal Genomics Consortium"/>
            <person name="Kohler A."/>
            <person name="Kuo A."/>
            <person name="Nagy L.G."/>
            <person name="Floudas D."/>
            <person name="Copeland A."/>
            <person name="Barry K.W."/>
            <person name="Cichocki N."/>
            <person name="Veneault-Fourrey C."/>
            <person name="LaButti K."/>
            <person name="Lindquist E.A."/>
            <person name="Lipzen A."/>
            <person name="Lundell T."/>
            <person name="Morin E."/>
            <person name="Murat C."/>
            <person name="Riley R."/>
            <person name="Ohm R."/>
            <person name="Sun H."/>
            <person name="Tunlid A."/>
            <person name="Henrissat B."/>
            <person name="Grigoriev I.V."/>
            <person name="Hibbett D.S."/>
            <person name="Martin F."/>
        </authorList>
    </citation>
    <scope>NUCLEOTIDE SEQUENCE [LARGE SCALE GENOMIC DNA]</scope>
    <source>
        <strain evidence="2">Foug A</strain>
    </source>
</reference>
<proteinExistence type="predicted"/>
<keyword evidence="2" id="KW-1185">Reference proteome</keyword>
<dbReference type="InParanoid" id="A0A0C2YTD4"/>
<dbReference type="EMBL" id="KN822195">
    <property type="protein sequence ID" value="KIM52933.1"/>
    <property type="molecule type" value="Genomic_DNA"/>
</dbReference>
<gene>
    <name evidence="1" type="ORF">SCLCIDRAFT_479657</name>
</gene>
<sequence length="65" mass="7418">MVVYLLQTVLWHSRQQRDTLPGRTTGLGHHRLKKQSHPCPFAEVYLTVSVHVDAHMEVCVVIKLG</sequence>
<accession>A0A0C2YTD4</accession>
<dbReference type="AlphaFoldDB" id="A0A0C2YTD4"/>
<reference evidence="1 2" key="1">
    <citation type="submission" date="2014-04" db="EMBL/GenBank/DDBJ databases">
        <authorList>
            <consortium name="DOE Joint Genome Institute"/>
            <person name="Kuo A."/>
            <person name="Kohler A."/>
            <person name="Nagy L.G."/>
            <person name="Floudas D."/>
            <person name="Copeland A."/>
            <person name="Barry K.W."/>
            <person name="Cichocki N."/>
            <person name="Veneault-Fourrey C."/>
            <person name="LaButti K."/>
            <person name="Lindquist E.A."/>
            <person name="Lipzen A."/>
            <person name="Lundell T."/>
            <person name="Morin E."/>
            <person name="Murat C."/>
            <person name="Sun H."/>
            <person name="Tunlid A."/>
            <person name="Henrissat B."/>
            <person name="Grigoriev I.V."/>
            <person name="Hibbett D.S."/>
            <person name="Martin F."/>
            <person name="Nordberg H.P."/>
            <person name="Cantor M.N."/>
            <person name="Hua S.X."/>
        </authorList>
    </citation>
    <scope>NUCLEOTIDE SEQUENCE [LARGE SCALE GENOMIC DNA]</scope>
    <source>
        <strain evidence="1 2">Foug A</strain>
    </source>
</reference>
<organism evidence="1 2">
    <name type="scientific">Scleroderma citrinum Foug A</name>
    <dbReference type="NCBI Taxonomy" id="1036808"/>
    <lineage>
        <taxon>Eukaryota</taxon>
        <taxon>Fungi</taxon>
        <taxon>Dikarya</taxon>
        <taxon>Basidiomycota</taxon>
        <taxon>Agaricomycotina</taxon>
        <taxon>Agaricomycetes</taxon>
        <taxon>Agaricomycetidae</taxon>
        <taxon>Boletales</taxon>
        <taxon>Sclerodermatineae</taxon>
        <taxon>Sclerodermataceae</taxon>
        <taxon>Scleroderma</taxon>
    </lineage>
</organism>